<dbReference type="Gene3D" id="3.30.54.20">
    <property type="match status" value="1"/>
</dbReference>
<dbReference type="CDD" id="cd00673">
    <property type="entry name" value="AlaRS_core"/>
    <property type="match status" value="1"/>
</dbReference>
<dbReference type="PANTHER" id="PTHR11777:SF9">
    <property type="entry name" value="ALANINE--TRNA LIGASE, CYTOPLASMIC"/>
    <property type="match status" value="1"/>
</dbReference>
<feature type="coiled-coil region" evidence="14">
    <location>
        <begin position="723"/>
        <end position="753"/>
    </location>
</feature>
<comment type="function">
    <text evidence="11 13">Catalyzes the attachment of alanine to tRNA(Ala) in a two-step reaction: alanine is first activated by ATP to form Ala-AMP and then transferred to the acceptor end of tRNA(Ala). Also edits incorrectly charged Ser-tRNA(Ala) and Gly-tRNA(Ala) via its editing domain.</text>
</comment>
<dbReference type="EMBL" id="CP058559">
    <property type="protein sequence ID" value="QNO16081.1"/>
    <property type="molecule type" value="Genomic_DNA"/>
</dbReference>
<dbReference type="NCBIfam" id="TIGR00344">
    <property type="entry name" value="alaS"/>
    <property type="match status" value="1"/>
</dbReference>
<feature type="binding site" evidence="13">
    <location>
        <position position="558"/>
    </location>
    <ligand>
        <name>Zn(2+)</name>
        <dbReference type="ChEBI" id="CHEBI:29105"/>
    </ligand>
</feature>
<evidence type="ECO:0000313" key="17">
    <source>
        <dbReference type="Proteomes" id="UP000516160"/>
    </source>
</evidence>
<dbReference type="Pfam" id="PF02272">
    <property type="entry name" value="DHHA1"/>
    <property type="match status" value="1"/>
</dbReference>
<evidence type="ECO:0000313" key="16">
    <source>
        <dbReference type="EMBL" id="QNO16081.1"/>
    </source>
</evidence>
<dbReference type="InterPro" id="IPR045864">
    <property type="entry name" value="aa-tRNA-synth_II/BPL/LPL"/>
</dbReference>
<dbReference type="InterPro" id="IPR003156">
    <property type="entry name" value="DHHA1_dom"/>
</dbReference>
<evidence type="ECO:0000256" key="14">
    <source>
        <dbReference type="SAM" id="Coils"/>
    </source>
</evidence>
<evidence type="ECO:0000256" key="13">
    <source>
        <dbReference type="HAMAP-Rule" id="MF_00036"/>
    </source>
</evidence>
<evidence type="ECO:0000256" key="3">
    <source>
        <dbReference type="ARBA" id="ARBA00022598"/>
    </source>
</evidence>
<feature type="coiled-coil region" evidence="14">
    <location>
        <begin position="412"/>
        <end position="439"/>
    </location>
</feature>
<dbReference type="InterPro" id="IPR018164">
    <property type="entry name" value="Ala-tRNA-synth_IIc_N"/>
</dbReference>
<dbReference type="InterPro" id="IPR050058">
    <property type="entry name" value="Ala-tRNA_ligase"/>
</dbReference>
<feature type="binding site" evidence="13">
    <location>
        <position position="664"/>
    </location>
    <ligand>
        <name>Zn(2+)</name>
        <dbReference type="ChEBI" id="CHEBI:29105"/>
    </ligand>
</feature>
<evidence type="ECO:0000256" key="12">
    <source>
        <dbReference type="ARBA" id="ARBA00048300"/>
    </source>
</evidence>
<evidence type="ECO:0000256" key="5">
    <source>
        <dbReference type="ARBA" id="ARBA00022741"/>
    </source>
</evidence>
<dbReference type="Gene3D" id="3.30.930.10">
    <property type="entry name" value="Bira Bifunctional Protein, Domain 2"/>
    <property type="match status" value="1"/>
</dbReference>
<evidence type="ECO:0000256" key="10">
    <source>
        <dbReference type="ARBA" id="ARBA00023146"/>
    </source>
</evidence>
<evidence type="ECO:0000256" key="2">
    <source>
        <dbReference type="ARBA" id="ARBA00022555"/>
    </source>
</evidence>
<evidence type="ECO:0000256" key="4">
    <source>
        <dbReference type="ARBA" id="ARBA00022723"/>
    </source>
</evidence>
<name>A0A7G9WBL9_ALKCA</name>
<protein>
    <recommendedName>
        <fullName evidence="13">Alanine--tRNA ligase</fullName>
        <ecNumber evidence="13">6.1.1.7</ecNumber>
    </recommendedName>
    <alternativeName>
        <fullName evidence="13">Alanyl-tRNA synthetase</fullName>
        <shortName evidence="13">AlaRS</shortName>
    </alternativeName>
</protein>
<dbReference type="HAMAP" id="MF_00036_B">
    <property type="entry name" value="Ala_tRNA_synth_B"/>
    <property type="match status" value="1"/>
</dbReference>
<dbReference type="FunFam" id="3.30.54.20:FF:000001">
    <property type="entry name" value="Alanine--tRNA ligase"/>
    <property type="match status" value="1"/>
</dbReference>
<dbReference type="RefSeq" id="WP_213166477.1">
    <property type="nucleotide sequence ID" value="NZ_CP058559.1"/>
</dbReference>
<dbReference type="GO" id="GO:0016740">
    <property type="term" value="F:transferase activity"/>
    <property type="evidence" value="ECO:0007669"/>
    <property type="project" value="UniProtKB-ARBA"/>
</dbReference>
<reference evidence="16 17" key="1">
    <citation type="submission" date="2020-07" db="EMBL/GenBank/DDBJ databases">
        <title>Alkalicella. sp. LB2 genome.</title>
        <authorList>
            <person name="Postec A."/>
            <person name="Quemeneur M."/>
        </authorList>
    </citation>
    <scope>NUCLEOTIDE SEQUENCE [LARGE SCALE GENOMIC DNA]</scope>
    <source>
        <strain evidence="16 17">LB2</strain>
    </source>
</reference>
<dbReference type="GO" id="GO:0005524">
    <property type="term" value="F:ATP binding"/>
    <property type="evidence" value="ECO:0007669"/>
    <property type="project" value="UniProtKB-UniRule"/>
</dbReference>
<keyword evidence="10 13" id="KW-0030">Aminoacyl-tRNA synthetase</keyword>
<dbReference type="Gene3D" id="3.30.980.10">
    <property type="entry name" value="Threonyl-trna Synthetase, Chain A, domain 2"/>
    <property type="match status" value="1"/>
</dbReference>
<keyword evidence="7 13" id="KW-0067">ATP-binding</keyword>
<dbReference type="FunFam" id="3.30.930.10:FF:000004">
    <property type="entry name" value="Alanine--tRNA ligase"/>
    <property type="match status" value="1"/>
</dbReference>
<dbReference type="InterPro" id="IPR012947">
    <property type="entry name" value="tRNA_SAD"/>
</dbReference>
<dbReference type="GO" id="GO:0000049">
    <property type="term" value="F:tRNA binding"/>
    <property type="evidence" value="ECO:0007669"/>
    <property type="project" value="UniProtKB-KW"/>
</dbReference>
<proteinExistence type="inferred from homology"/>
<dbReference type="Pfam" id="PF01411">
    <property type="entry name" value="tRNA-synt_2c"/>
    <property type="match status" value="1"/>
</dbReference>
<comment type="similarity">
    <text evidence="1 13">Belongs to the class-II aminoacyl-tRNA synthetase family.</text>
</comment>
<dbReference type="InterPro" id="IPR002318">
    <property type="entry name" value="Ala-tRNA-lgiase_IIc"/>
</dbReference>
<keyword evidence="13" id="KW-0963">Cytoplasm</keyword>
<dbReference type="PROSITE" id="PS50860">
    <property type="entry name" value="AA_TRNA_LIGASE_II_ALA"/>
    <property type="match status" value="1"/>
</dbReference>
<dbReference type="Gene3D" id="2.40.30.130">
    <property type="match status" value="1"/>
</dbReference>
<comment type="catalytic activity">
    <reaction evidence="12 13">
        <text>tRNA(Ala) + L-alanine + ATP = L-alanyl-tRNA(Ala) + AMP + diphosphate</text>
        <dbReference type="Rhea" id="RHEA:12540"/>
        <dbReference type="Rhea" id="RHEA-COMP:9657"/>
        <dbReference type="Rhea" id="RHEA-COMP:9923"/>
        <dbReference type="ChEBI" id="CHEBI:30616"/>
        <dbReference type="ChEBI" id="CHEBI:33019"/>
        <dbReference type="ChEBI" id="CHEBI:57972"/>
        <dbReference type="ChEBI" id="CHEBI:78442"/>
        <dbReference type="ChEBI" id="CHEBI:78497"/>
        <dbReference type="ChEBI" id="CHEBI:456215"/>
        <dbReference type="EC" id="6.1.1.7"/>
    </reaction>
</comment>
<dbReference type="InterPro" id="IPR023033">
    <property type="entry name" value="Ala_tRNA_ligase_euk/bac"/>
</dbReference>
<evidence type="ECO:0000256" key="7">
    <source>
        <dbReference type="ARBA" id="ARBA00022840"/>
    </source>
</evidence>
<evidence type="ECO:0000256" key="9">
    <source>
        <dbReference type="ARBA" id="ARBA00022917"/>
    </source>
</evidence>
<evidence type="ECO:0000256" key="8">
    <source>
        <dbReference type="ARBA" id="ARBA00022884"/>
    </source>
</evidence>
<dbReference type="InterPro" id="IPR018165">
    <property type="entry name" value="Ala-tRNA-synth_IIc_core"/>
</dbReference>
<organism evidence="16 17">
    <name type="scientific">Alkalicella caledoniensis</name>
    <dbReference type="NCBI Taxonomy" id="2731377"/>
    <lineage>
        <taxon>Bacteria</taxon>
        <taxon>Bacillati</taxon>
        <taxon>Bacillota</taxon>
        <taxon>Clostridia</taxon>
        <taxon>Eubacteriales</taxon>
        <taxon>Proteinivoracaceae</taxon>
        <taxon>Alkalicella</taxon>
    </lineage>
</organism>
<comment type="domain">
    <text evidence="13">Consists of three domains; the N-terminal catalytic domain, the editing domain and the C-terminal C-Ala domain. The editing domain removes incorrectly charged amino acids, while the C-Ala domain, along with tRNA(Ala), serves as a bridge to cooperatively bring together the editing and aminoacylation centers thus stimulating deacylation of misacylated tRNAs.</text>
</comment>
<dbReference type="Gene3D" id="6.10.250.550">
    <property type="match status" value="1"/>
</dbReference>
<dbReference type="GO" id="GO:0008270">
    <property type="term" value="F:zinc ion binding"/>
    <property type="evidence" value="ECO:0007669"/>
    <property type="project" value="UniProtKB-UniRule"/>
</dbReference>
<dbReference type="GO" id="GO:0140096">
    <property type="term" value="F:catalytic activity, acting on a protein"/>
    <property type="evidence" value="ECO:0007669"/>
    <property type="project" value="UniProtKB-ARBA"/>
</dbReference>
<keyword evidence="5 13" id="KW-0547">Nucleotide-binding</keyword>
<dbReference type="SUPFAM" id="SSF55186">
    <property type="entry name" value="ThrRS/AlaRS common domain"/>
    <property type="match status" value="1"/>
</dbReference>
<keyword evidence="17" id="KW-1185">Reference proteome</keyword>
<evidence type="ECO:0000256" key="6">
    <source>
        <dbReference type="ARBA" id="ARBA00022833"/>
    </source>
</evidence>
<keyword evidence="14" id="KW-0175">Coiled coil</keyword>
<dbReference type="PANTHER" id="PTHR11777">
    <property type="entry name" value="ALANYL-TRNA SYNTHETASE"/>
    <property type="match status" value="1"/>
</dbReference>
<dbReference type="InterPro" id="IPR018162">
    <property type="entry name" value="Ala-tRNA-ligase_IIc_anticod-bd"/>
</dbReference>
<feature type="binding site" evidence="13">
    <location>
        <position position="660"/>
    </location>
    <ligand>
        <name>Zn(2+)</name>
        <dbReference type="ChEBI" id="CHEBI:29105"/>
    </ligand>
</feature>
<dbReference type="SUPFAM" id="SSF55681">
    <property type="entry name" value="Class II aaRS and biotin synthetases"/>
    <property type="match status" value="1"/>
</dbReference>
<keyword evidence="9 13" id="KW-0648">Protein biosynthesis</keyword>
<feature type="domain" description="Alanyl-transfer RNA synthetases family profile" evidence="15">
    <location>
        <begin position="1"/>
        <end position="703"/>
    </location>
</feature>
<sequence>MKTNEIRGLYLQFFEKKMHDVLDSASLIPQNDPSLLLVGAGMAPFKDYFTGKVKRDNPRVATCQKCIRTGDVDNVGKTARHHTFFEMLGNFSFGDYFKKEAVSWAWEFLTEELKLDPNRLWPSVYEEDDEAYDLWKDMIKVPEERIVRLGKKDNFWEVGVGPCGPCSEIYVDQGEKYGCDSPDCKPGCDCDRYLEIWNLVFTQFDKDEDGNYHPLTNKNIDTGMGLERVASVMQGVTNNFEIDIIFPIIEQAEKMSGKKYGVNAETDISLKVIADHLRATVFMVSDGVLPGNEGRGYVLRRLLRRAVRHGMLLGIKEQFMYRLVDTLIELMGDTYNEIQTKRDYIVKIITIEEEKFAQTLEQGLQLLENELEKLKDGEIFPGTTAFKLYDTYGFPLDLTKEILQEKGFTLDEASYKSELEAQRNRAREARGEVEAMGSQETLSLSSLDKSKFVGYSKLTESGDIKSILVGNNEVEILESGQEGSIVLENSVFYPQGGGQLGDRGVIKTQSGTFEVLDTQKKGSYILLKGKILEGSITTGQQSEMAVDQILRAKTQYNHTATHILHKVLREVLGTHVEQAGSEVGPERLRFDFSHYGACTLEELKLIQEKVNTIIGKSLPVTTEETDIDTAKKKGATALFGEKYEKHVRVVSVGDYSLELCGGTHVKNTSEIRYFKILSEGGIGSGLRRIEAVTGEKAFEILEGFQQDVEFIADSLKCQTSEVVQKTETLVQKLKDQERELNQLRQKMAGSQKDDILANKKQIGDLEIYVSKVNVSDANNLRDLADSLVENKETVLVVLGAVIGDKVNFVAKTTPQGVKSGVHCGKIIKEVAQTAGGGGGGRPDMAQAGGKLPEMIDEALSKVLPFFE</sequence>
<dbReference type="GO" id="GO:0002161">
    <property type="term" value="F:aminoacyl-tRNA deacylase activity"/>
    <property type="evidence" value="ECO:0007669"/>
    <property type="project" value="TreeGrafter"/>
</dbReference>
<dbReference type="FunFam" id="3.30.980.10:FF:000004">
    <property type="entry name" value="Alanine--tRNA ligase, cytoplasmic"/>
    <property type="match status" value="1"/>
</dbReference>
<keyword evidence="4 13" id="KW-0479">Metal-binding</keyword>
<evidence type="ECO:0000256" key="1">
    <source>
        <dbReference type="ARBA" id="ARBA00008226"/>
    </source>
</evidence>
<dbReference type="SMART" id="SM00863">
    <property type="entry name" value="tRNA_SAD"/>
    <property type="match status" value="1"/>
</dbReference>
<dbReference type="GO" id="GO:0005829">
    <property type="term" value="C:cytosol"/>
    <property type="evidence" value="ECO:0007669"/>
    <property type="project" value="TreeGrafter"/>
</dbReference>
<dbReference type="FunFam" id="3.10.310.40:FF:000001">
    <property type="entry name" value="Alanine--tRNA ligase"/>
    <property type="match status" value="1"/>
</dbReference>
<evidence type="ECO:0000259" key="15">
    <source>
        <dbReference type="PROSITE" id="PS50860"/>
    </source>
</evidence>
<gene>
    <name evidence="13 16" type="primary">alaS</name>
    <name evidence="16" type="ORF">HYG86_15550</name>
</gene>
<keyword evidence="3 13" id="KW-0436">Ligase</keyword>
<dbReference type="GO" id="GO:0006419">
    <property type="term" value="P:alanyl-tRNA aminoacylation"/>
    <property type="evidence" value="ECO:0007669"/>
    <property type="project" value="UniProtKB-UniRule"/>
</dbReference>
<comment type="cofactor">
    <cofactor evidence="13">
        <name>Zn(2+)</name>
        <dbReference type="ChEBI" id="CHEBI:29105"/>
    </cofactor>
    <text evidence="13">Binds 1 zinc ion per subunit.</text>
</comment>
<dbReference type="Pfam" id="PF07973">
    <property type="entry name" value="tRNA_SAD"/>
    <property type="match status" value="1"/>
</dbReference>
<dbReference type="InterPro" id="IPR009000">
    <property type="entry name" value="Transl_B-barrel_sf"/>
</dbReference>
<dbReference type="SUPFAM" id="SSF50447">
    <property type="entry name" value="Translation proteins"/>
    <property type="match status" value="1"/>
</dbReference>
<keyword evidence="8 13" id="KW-0694">RNA-binding</keyword>
<feature type="binding site" evidence="13">
    <location>
        <position position="562"/>
    </location>
    <ligand>
        <name>Zn(2+)</name>
        <dbReference type="ChEBI" id="CHEBI:29105"/>
    </ligand>
</feature>
<dbReference type="Gene3D" id="3.10.310.40">
    <property type="match status" value="1"/>
</dbReference>
<comment type="subcellular location">
    <subcellularLocation>
        <location evidence="13">Cytoplasm</location>
    </subcellularLocation>
</comment>
<dbReference type="SUPFAM" id="SSF101353">
    <property type="entry name" value="Putative anticodon-binding domain of alanyl-tRNA synthetase (AlaRS)"/>
    <property type="match status" value="1"/>
</dbReference>
<dbReference type="PRINTS" id="PR00980">
    <property type="entry name" value="TRNASYNTHALA"/>
</dbReference>
<accession>A0A7G9WBL9</accession>
<dbReference type="EC" id="6.1.1.7" evidence="13"/>
<keyword evidence="2 13" id="KW-0820">tRNA-binding</keyword>
<dbReference type="AlphaFoldDB" id="A0A7G9WBL9"/>
<evidence type="ECO:0000256" key="11">
    <source>
        <dbReference type="ARBA" id="ARBA00024779"/>
    </source>
</evidence>
<dbReference type="InterPro" id="IPR018163">
    <property type="entry name" value="Thr/Ala-tRNA-synth_IIc_edit"/>
</dbReference>
<keyword evidence="6 13" id="KW-0862">Zinc</keyword>
<dbReference type="GO" id="GO:0004813">
    <property type="term" value="F:alanine-tRNA ligase activity"/>
    <property type="evidence" value="ECO:0007669"/>
    <property type="project" value="UniProtKB-UniRule"/>
</dbReference>
<dbReference type="KEGG" id="acae:HYG86_15550"/>
<dbReference type="Proteomes" id="UP000516160">
    <property type="component" value="Chromosome"/>
</dbReference>